<evidence type="ECO:0000313" key="1">
    <source>
        <dbReference type="EMBL" id="KAJ7522525.1"/>
    </source>
</evidence>
<keyword evidence="2" id="KW-1185">Reference proteome</keyword>
<gene>
    <name evidence="1" type="ORF">O6H91_18G015600</name>
</gene>
<dbReference type="EMBL" id="CM055109">
    <property type="protein sequence ID" value="KAJ7522525.1"/>
    <property type="molecule type" value="Genomic_DNA"/>
</dbReference>
<comment type="caution">
    <text evidence="1">The sequence shown here is derived from an EMBL/GenBank/DDBJ whole genome shotgun (WGS) entry which is preliminary data.</text>
</comment>
<proteinExistence type="predicted"/>
<organism evidence="1 2">
    <name type="scientific">Diphasiastrum complanatum</name>
    <name type="common">Issler's clubmoss</name>
    <name type="synonym">Lycopodium complanatum</name>
    <dbReference type="NCBI Taxonomy" id="34168"/>
    <lineage>
        <taxon>Eukaryota</taxon>
        <taxon>Viridiplantae</taxon>
        <taxon>Streptophyta</taxon>
        <taxon>Embryophyta</taxon>
        <taxon>Tracheophyta</taxon>
        <taxon>Lycopodiopsida</taxon>
        <taxon>Lycopodiales</taxon>
        <taxon>Lycopodiaceae</taxon>
        <taxon>Lycopodioideae</taxon>
        <taxon>Diphasiastrum</taxon>
    </lineage>
</organism>
<reference evidence="2" key="1">
    <citation type="journal article" date="2024" name="Proc. Natl. Acad. Sci. U.S.A.">
        <title>Extraordinary preservation of gene collinearity over three hundred million years revealed in homosporous lycophytes.</title>
        <authorList>
            <person name="Li C."/>
            <person name="Wickell D."/>
            <person name="Kuo L.Y."/>
            <person name="Chen X."/>
            <person name="Nie B."/>
            <person name="Liao X."/>
            <person name="Peng D."/>
            <person name="Ji J."/>
            <person name="Jenkins J."/>
            <person name="Williams M."/>
            <person name="Shu S."/>
            <person name="Plott C."/>
            <person name="Barry K."/>
            <person name="Rajasekar S."/>
            <person name="Grimwood J."/>
            <person name="Han X."/>
            <person name="Sun S."/>
            <person name="Hou Z."/>
            <person name="He W."/>
            <person name="Dai G."/>
            <person name="Sun C."/>
            <person name="Schmutz J."/>
            <person name="Leebens-Mack J.H."/>
            <person name="Li F.W."/>
            <person name="Wang L."/>
        </authorList>
    </citation>
    <scope>NUCLEOTIDE SEQUENCE [LARGE SCALE GENOMIC DNA]</scope>
    <source>
        <strain evidence="2">cv. PW_Plant_1</strain>
    </source>
</reference>
<accession>A0ACC2AYM3</accession>
<dbReference type="Proteomes" id="UP001162992">
    <property type="component" value="Chromosome 18"/>
</dbReference>
<evidence type="ECO:0000313" key="2">
    <source>
        <dbReference type="Proteomes" id="UP001162992"/>
    </source>
</evidence>
<protein>
    <submittedName>
        <fullName evidence="1">Uncharacterized protein</fullName>
    </submittedName>
</protein>
<name>A0ACC2AYM3_DIPCM</name>
<sequence length="346" mass="40035">MAEERSEGDKDAGDTAALFGKVPSYKFKRPNAVFRNFITQDGSSGYPAEANRYHLYISYGCPWACRCLAVRNIKGLQDVIGVTVVKPVFERTRPDLDEHMGWAFATFENEEPRASPDPINNAKFIRDLYEISDLENSKKGRYSVPVLWDIKSNTIVNNESSEIIRIFNSEFNHLARNPDLNLYPVELQASIDEVNSWVYDDINNGVYKVAFSTTQEDYDRTVNALYAGLDRAESLLEEHRYLVGDILTEADIRLFMTLIRFDEAYAVNFKCNKRLIREYPNLFNYTKDLFQVLCTWQDSRVGETVDFYHICKCYFSNFVGLNPYKIIPIGSTSWVDWSTPHNRDRF</sequence>